<sequence>MFYEVAVSKDAISTDTANDGAYVEYTENDFSCDSNAYLSAEKWDFYEKFIEENGTEADLIFFQKIRDGEYGWALENVDHKQLSDTINVFLADYSNVMMQQNPDGFLVYVNAISLQDGGWGTSGTQETQTLPESYFERICLGSCSLQTDLFDLLSGYNYPNFKTEAEMNVYNALLEQYYYAYDQTTMWESLYAFSYVRNDSVATITDTTFQIDSIKINKNVFIISLHGNPKKQSEYPLLKDQTIRIGRADNLVEYMERNNANDENAAWISCTQKRKELEECIDTVDYAYYTKLFGNEGYYQISSADGTGNYMFVNAEGINDPKVYAMLTTWKSTKSLTETMEAFGVEYNFDEDKVVKSLLADKANYNRKNYDNSGDIALAMMGAKHYSYDPVSLTYTVDDKTYNITYQEYLNAEKILSDLGVELDDLYDAVNTDDYPILPEE</sequence>
<protein>
    <submittedName>
        <fullName evidence="1">Uncharacterized protein</fullName>
    </submittedName>
</protein>
<evidence type="ECO:0000313" key="2">
    <source>
        <dbReference type="Proteomes" id="UP000245488"/>
    </source>
</evidence>
<dbReference type="EMBL" id="NXNG01000001">
    <property type="protein sequence ID" value="PWT28938.1"/>
    <property type="molecule type" value="Genomic_DNA"/>
</dbReference>
<name>A0A317G4N2_BUTFI</name>
<keyword evidence="2" id="KW-1185">Reference proteome</keyword>
<proteinExistence type="predicted"/>
<comment type="caution">
    <text evidence="1">The sequence shown here is derived from an EMBL/GenBank/DDBJ whole genome shotgun (WGS) entry which is preliminary data.</text>
</comment>
<dbReference type="AlphaFoldDB" id="A0A317G4N2"/>
<organism evidence="1 2">
    <name type="scientific">Butyrivibrio fibrisolvens</name>
    <dbReference type="NCBI Taxonomy" id="831"/>
    <lineage>
        <taxon>Bacteria</taxon>
        <taxon>Bacillati</taxon>
        <taxon>Bacillota</taxon>
        <taxon>Clostridia</taxon>
        <taxon>Lachnospirales</taxon>
        <taxon>Lachnospiraceae</taxon>
        <taxon>Butyrivibrio</taxon>
    </lineage>
</organism>
<accession>A0A317G4N2</accession>
<evidence type="ECO:0000313" key="1">
    <source>
        <dbReference type="EMBL" id="PWT28938.1"/>
    </source>
</evidence>
<dbReference type="Proteomes" id="UP000245488">
    <property type="component" value="Chromosome"/>
</dbReference>
<reference evidence="1 2" key="1">
    <citation type="submission" date="2017-09" db="EMBL/GenBank/DDBJ databases">
        <title>High-quality draft genome sequence of Butyrivibrio fibrisolvens INBov1, isolated from cow rumen.</title>
        <authorList>
            <person name="Rodriguez Hernaez J."/>
            <person name="Rivarola M."/>
            <person name="Paniego N."/>
            <person name="Cravero S."/>
            <person name="Ceron Cucchi M."/>
            <person name="Martinez M.C."/>
        </authorList>
    </citation>
    <scope>NUCLEOTIDE SEQUENCE [LARGE SCALE GENOMIC DNA]</scope>
    <source>
        <strain evidence="1 2">INBov1</strain>
    </source>
</reference>
<gene>
    <name evidence="1" type="ORF">CPT75_18360</name>
</gene>